<dbReference type="Pfam" id="PF12844">
    <property type="entry name" value="HTH_19"/>
    <property type="match status" value="1"/>
</dbReference>
<dbReference type="InterPro" id="IPR050807">
    <property type="entry name" value="TransReg_Diox_bact_type"/>
</dbReference>
<protein>
    <submittedName>
        <fullName evidence="3">Helix-turn-helix transcriptional regulator</fullName>
    </submittedName>
</protein>
<reference evidence="3 4" key="1">
    <citation type="submission" date="2020-04" db="EMBL/GenBank/DDBJ databases">
        <title>MicrobeNet Type strains.</title>
        <authorList>
            <person name="Nicholson A.C."/>
        </authorList>
    </citation>
    <scope>NUCLEOTIDE SEQUENCE [LARGE SCALE GENOMIC DNA]</scope>
    <source>
        <strain evidence="3 4">DSM 44113</strain>
    </source>
</reference>
<dbReference type="CDD" id="cd00093">
    <property type="entry name" value="HTH_XRE"/>
    <property type="match status" value="1"/>
</dbReference>
<name>A0A846X0E5_9ACTN</name>
<dbReference type="SUPFAM" id="SSF47413">
    <property type="entry name" value="lambda repressor-like DNA-binding domains"/>
    <property type="match status" value="1"/>
</dbReference>
<dbReference type="EMBL" id="JAAXOQ010000013">
    <property type="protein sequence ID" value="NKY19007.1"/>
    <property type="molecule type" value="Genomic_DNA"/>
</dbReference>
<dbReference type="PANTHER" id="PTHR46797">
    <property type="entry name" value="HTH-TYPE TRANSCRIPTIONAL REGULATOR"/>
    <property type="match status" value="1"/>
</dbReference>
<dbReference type="GO" id="GO:0003677">
    <property type="term" value="F:DNA binding"/>
    <property type="evidence" value="ECO:0007669"/>
    <property type="project" value="UniProtKB-KW"/>
</dbReference>
<evidence type="ECO:0000256" key="1">
    <source>
        <dbReference type="ARBA" id="ARBA00023125"/>
    </source>
</evidence>
<feature type="domain" description="HTH cro/C1-type" evidence="2">
    <location>
        <begin position="42"/>
        <end position="102"/>
    </location>
</feature>
<keyword evidence="4" id="KW-1185">Reference proteome</keyword>
<dbReference type="InterPro" id="IPR001387">
    <property type="entry name" value="Cro/C1-type_HTH"/>
</dbReference>
<dbReference type="GO" id="GO:0005829">
    <property type="term" value="C:cytosol"/>
    <property type="evidence" value="ECO:0007669"/>
    <property type="project" value="TreeGrafter"/>
</dbReference>
<organism evidence="3 4">
    <name type="scientific">Tsukamurella spumae</name>
    <dbReference type="NCBI Taxonomy" id="44753"/>
    <lineage>
        <taxon>Bacteria</taxon>
        <taxon>Bacillati</taxon>
        <taxon>Actinomycetota</taxon>
        <taxon>Actinomycetes</taxon>
        <taxon>Mycobacteriales</taxon>
        <taxon>Tsukamurellaceae</taxon>
        <taxon>Tsukamurella</taxon>
    </lineage>
</organism>
<keyword evidence="1" id="KW-0238">DNA-binding</keyword>
<accession>A0A846X0E5</accession>
<dbReference type="GO" id="GO:0003700">
    <property type="term" value="F:DNA-binding transcription factor activity"/>
    <property type="evidence" value="ECO:0007669"/>
    <property type="project" value="TreeGrafter"/>
</dbReference>
<comment type="caution">
    <text evidence="3">The sequence shown here is derived from an EMBL/GenBank/DDBJ whole genome shotgun (WGS) entry which is preliminary data.</text>
</comment>
<gene>
    <name evidence="3" type="ORF">HF999_11575</name>
</gene>
<dbReference type="SMART" id="SM00530">
    <property type="entry name" value="HTH_XRE"/>
    <property type="match status" value="1"/>
</dbReference>
<sequence>MANRIGAQCVGQTTPCASITVDRVSGPDIEWDTYGDSLGRRLSTLRRARGLSQEKLGELAGLHRNQISNIERNVSSNERFSDPHMSTVYRLAAALDVPPGWLLPDIEVRVLPRSAEQASADAVSAVESALLAAIQNVS</sequence>
<dbReference type="AlphaFoldDB" id="A0A846X0E5"/>
<evidence type="ECO:0000313" key="4">
    <source>
        <dbReference type="Proteomes" id="UP000582646"/>
    </source>
</evidence>
<proteinExistence type="predicted"/>
<dbReference type="Proteomes" id="UP000582646">
    <property type="component" value="Unassembled WGS sequence"/>
</dbReference>
<dbReference type="PROSITE" id="PS50943">
    <property type="entry name" value="HTH_CROC1"/>
    <property type="match status" value="1"/>
</dbReference>
<dbReference type="Gene3D" id="1.10.260.40">
    <property type="entry name" value="lambda repressor-like DNA-binding domains"/>
    <property type="match status" value="1"/>
</dbReference>
<dbReference type="InterPro" id="IPR010982">
    <property type="entry name" value="Lambda_DNA-bd_dom_sf"/>
</dbReference>
<evidence type="ECO:0000259" key="2">
    <source>
        <dbReference type="PROSITE" id="PS50943"/>
    </source>
</evidence>
<dbReference type="PANTHER" id="PTHR46797:SF1">
    <property type="entry name" value="METHYLPHOSPHONATE SYNTHASE"/>
    <property type="match status" value="1"/>
</dbReference>
<evidence type="ECO:0000313" key="3">
    <source>
        <dbReference type="EMBL" id="NKY19007.1"/>
    </source>
</evidence>